<dbReference type="InterPro" id="IPR002510">
    <property type="entry name" value="Metalloprtase-TldD/E_N"/>
</dbReference>
<dbReference type="OrthoDB" id="98233at2157"/>
<dbReference type="GO" id="GO:0008237">
    <property type="term" value="F:metallopeptidase activity"/>
    <property type="evidence" value="ECO:0007669"/>
    <property type="project" value="UniProtKB-KW"/>
</dbReference>
<keyword evidence="3" id="KW-0378">Hydrolase</keyword>
<dbReference type="eggNOG" id="arCOG00321">
    <property type="taxonomic scope" value="Archaea"/>
</dbReference>
<proteinExistence type="inferred from homology"/>
<feature type="domain" description="Metalloprotease TldD/E C-terminal" evidence="6">
    <location>
        <begin position="230"/>
        <end position="466"/>
    </location>
</feature>
<dbReference type="PANTHER" id="PTHR30624">
    <property type="entry name" value="UNCHARACTERIZED PROTEIN TLDD AND PMBA"/>
    <property type="match status" value="1"/>
</dbReference>
<evidence type="ECO:0000313" key="8">
    <source>
        <dbReference type="EMBL" id="ABN70581.1"/>
    </source>
</evidence>
<sequence length="468" mass="51131">MNLSSLDLARLIRYGEELGAEYVDVRVHEKVYELITLDNGVLREYSVNRLRGVGVRVIVDGFMGYAATNVFDWEEIKKTVVEAVKNAKALSLHGSKTKLYSRPSYKDKIISHYAVDALEIDPVEKIEVLKSIYDISKNVRGVVSVIPRYGYEVDHRIIASSNGDYVDVTTRLIGVGAFIVSMVEGVSERLWDSRSNVAGWEFIKNMNIEEFASENAKLVVEAAKAPVVKPGKYVAILDNEIVGLMLHEAFGHATEGDIVESGGSVLENRIGEKVASEYVTIVDDGRIAGGYYVPYDDEGTAKKKVKTVEKGVLKTFLHSLSTAEKLGEEPTGNARAMTYAHPHLVRQTNTYMEPGDWKVDELFKDTRKGIYVRGKGAMGGEVDPAMGTFTFTAGPSYLIENGEPTKLVRGVMLSGFILETLKNVDAVANDLVVRTSVFGGCGKAGQLARVGDGGPHVRVREITIGGGG</sequence>
<protein>
    <submittedName>
        <fullName evidence="8">Peptidase U62, modulator of DNA gyrase</fullName>
    </submittedName>
</protein>
<reference evidence="9" key="1">
    <citation type="journal article" date="2009" name="BMC Genomics">
        <title>The complete genome sequence of Staphylothermus marinus reveals differences in sulfur metabolism among heterotrophic Crenarchaeota.</title>
        <authorList>
            <person name="Anderson I.J."/>
            <person name="Dharmarajan L."/>
            <person name="Rodriguez J."/>
            <person name="Hooper S."/>
            <person name="Porat I."/>
            <person name="Ulrich L.E."/>
            <person name="Elkins J.G."/>
            <person name="Mavromatis K."/>
            <person name="Sun H."/>
            <person name="Land M."/>
            <person name="Lapidus A."/>
            <person name="Lucas S."/>
            <person name="Barry K."/>
            <person name="Huber H."/>
            <person name="Zhulin I.B."/>
            <person name="Whitman W.B."/>
            <person name="Mukhopadhyay B."/>
            <person name="Woese C."/>
            <person name="Bristow J."/>
            <person name="Kyrpides N."/>
        </authorList>
    </citation>
    <scope>NUCLEOTIDE SEQUENCE [LARGE SCALE GENOMIC DNA]</scope>
    <source>
        <strain evidence="9">ATCC 43588 / DSM 3639 / JCM 9404 / F1</strain>
    </source>
</reference>
<feature type="domain" description="Metalloprotease TldD/E central" evidence="7">
    <location>
        <begin position="118"/>
        <end position="219"/>
    </location>
</feature>
<dbReference type="AlphaFoldDB" id="A3DPM1"/>
<keyword evidence="9" id="KW-1185">Reference proteome</keyword>
<organism evidence="8 9">
    <name type="scientific">Staphylothermus marinus (strain ATCC 43588 / DSM 3639 / JCM 9404 / F1)</name>
    <dbReference type="NCBI Taxonomy" id="399550"/>
    <lineage>
        <taxon>Archaea</taxon>
        <taxon>Thermoproteota</taxon>
        <taxon>Thermoprotei</taxon>
        <taxon>Desulfurococcales</taxon>
        <taxon>Desulfurococcaceae</taxon>
        <taxon>Staphylothermus</taxon>
    </lineage>
</organism>
<dbReference type="Proteomes" id="UP000000254">
    <property type="component" value="Chromosome"/>
</dbReference>
<gene>
    <name evidence="8" type="ordered locus">Smar_1492</name>
</gene>
<accession>A3DPM1</accession>
<dbReference type="InterPro" id="IPR025502">
    <property type="entry name" value="TldD"/>
</dbReference>
<dbReference type="InterPro" id="IPR045570">
    <property type="entry name" value="Metalloprtase-TldD/E_cen_dom"/>
</dbReference>
<evidence type="ECO:0000259" key="5">
    <source>
        <dbReference type="Pfam" id="PF01523"/>
    </source>
</evidence>
<evidence type="ECO:0000313" key="9">
    <source>
        <dbReference type="Proteomes" id="UP000000254"/>
    </source>
</evidence>
<evidence type="ECO:0000256" key="2">
    <source>
        <dbReference type="ARBA" id="ARBA00022670"/>
    </source>
</evidence>
<evidence type="ECO:0000256" key="4">
    <source>
        <dbReference type="ARBA" id="ARBA00023049"/>
    </source>
</evidence>
<dbReference type="HOGENOM" id="CLU_026425_1_2_2"/>
<dbReference type="GO" id="GO:0005829">
    <property type="term" value="C:cytosol"/>
    <property type="evidence" value="ECO:0007669"/>
    <property type="project" value="TreeGrafter"/>
</dbReference>
<dbReference type="InterPro" id="IPR036059">
    <property type="entry name" value="TldD/PmbA_sf"/>
</dbReference>
<dbReference type="PIRSF" id="PIRSF004919">
    <property type="entry name" value="TldD"/>
    <property type="match status" value="1"/>
</dbReference>
<dbReference type="Pfam" id="PF19290">
    <property type="entry name" value="PmbA_TldD_2nd"/>
    <property type="match status" value="1"/>
</dbReference>
<feature type="domain" description="Metalloprotease TldD/E N-terminal" evidence="5">
    <location>
        <begin position="23"/>
        <end position="87"/>
    </location>
</feature>
<dbReference type="GO" id="GO:0006508">
    <property type="term" value="P:proteolysis"/>
    <property type="evidence" value="ECO:0007669"/>
    <property type="project" value="UniProtKB-KW"/>
</dbReference>
<dbReference type="RefSeq" id="WP_011839775.1">
    <property type="nucleotide sequence ID" value="NC_009033.1"/>
</dbReference>
<keyword evidence="4" id="KW-0482">Metalloprotease</keyword>
<dbReference type="Pfam" id="PF19289">
    <property type="entry name" value="PmbA_TldD_3rd"/>
    <property type="match status" value="1"/>
</dbReference>
<dbReference type="PANTHER" id="PTHR30624:SF0">
    <property type="entry name" value="METALLOPROTEASE SLR0863"/>
    <property type="match status" value="1"/>
</dbReference>
<dbReference type="InterPro" id="IPR035068">
    <property type="entry name" value="TldD/PmbA_N"/>
</dbReference>
<dbReference type="GeneID" id="4907898"/>
<dbReference type="KEGG" id="smr:Smar_1492"/>
<evidence type="ECO:0000256" key="3">
    <source>
        <dbReference type="ARBA" id="ARBA00022801"/>
    </source>
</evidence>
<evidence type="ECO:0000259" key="7">
    <source>
        <dbReference type="Pfam" id="PF19290"/>
    </source>
</evidence>
<name>A3DPM1_STAMF</name>
<dbReference type="EMBL" id="CP000575">
    <property type="protein sequence ID" value="ABN70581.1"/>
    <property type="molecule type" value="Genomic_DNA"/>
</dbReference>
<reference evidence="8 9" key="2">
    <citation type="journal article" date="2009" name="Stand. Genomic Sci.">
        <title>Complete genome sequence of Staphylothermus marinus Stetter and Fiala 1986 type strain F1.</title>
        <authorList>
            <person name="Anderson I.J."/>
            <person name="Sun H."/>
            <person name="Lapidus A."/>
            <person name="Copeland A."/>
            <person name="Glavina Del Rio T."/>
            <person name="Tice H."/>
            <person name="Dalin E."/>
            <person name="Lucas S."/>
            <person name="Barry K."/>
            <person name="Land M."/>
            <person name="Richardson P."/>
            <person name="Huber H."/>
            <person name="Kyrpides N.C."/>
        </authorList>
    </citation>
    <scope>NUCLEOTIDE SEQUENCE [LARGE SCALE GENOMIC DNA]</scope>
    <source>
        <strain evidence="9">ATCC 43588 / DSM 3639 / JCM 9404 / F1</strain>
    </source>
</reference>
<evidence type="ECO:0000256" key="1">
    <source>
        <dbReference type="ARBA" id="ARBA00005836"/>
    </source>
</evidence>
<dbReference type="Gene3D" id="3.30.2290.10">
    <property type="entry name" value="PmbA/TldD superfamily"/>
    <property type="match status" value="1"/>
</dbReference>
<dbReference type="SUPFAM" id="SSF111283">
    <property type="entry name" value="Putative modulator of DNA gyrase, PmbA/TldD"/>
    <property type="match status" value="1"/>
</dbReference>
<evidence type="ECO:0000259" key="6">
    <source>
        <dbReference type="Pfam" id="PF19289"/>
    </source>
</evidence>
<dbReference type="InterPro" id="IPR051463">
    <property type="entry name" value="Peptidase_U62_metallo"/>
</dbReference>
<comment type="similarity">
    <text evidence="1">Belongs to the peptidase U62 family.</text>
</comment>
<dbReference type="Pfam" id="PF01523">
    <property type="entry name" value="PmbA_TldD_1st"/>
    <property type="match status" value="1"/>
</dbReference>
<keyword evidence="2" id="KW-0645">Protease</keyword>
<dbReference type="InterPro" id="IPR045569">
    <property type="entry name" value="Metalloprtase-TldD/E_C"/>
</dbReference>
<dbReference type="STRING" id="399550.Smar_1492"/>